<dbReference type="EMBL" id="FQUM01000004">
    <property type="protein sequence ID" value="SHF23102.1"/>
    <property type="molecule type" value="Genomic_DNA"/>
</dbReference>
<name>A0A1M4ZZG0_9BACT</name>
<sequence length="64" mass="7649">MFIFENSVYTSPVVYLPVPTTLQENYPILKTIKKIRYFKDKYPKHALNRVIILSKSLYIHLFNT</sequence>
<evidence type="ECO:0000313" key="1">
    <source>
        <dbReference type="EMBL" id="SHF23102.1"/>
    </source>
</evidence>
<proteinExistence type="predicted"/>
<accession>A0A1M4ZZG0</accession>
<organism evidence="1 2">
    <name type="scientific">Mariniphaga anaerophila</name>
    <dbReference type="NCBI Taxonomy" id="1484053"/>
    <lineage>
        <taxon>Bacteria</taxon>
        <taxon>Pseudomonadati</taxon>
        <taxon>Bacteroidota</taxon>
        <taxon>Bacteroidia</taxon>
        <taxon>Marinilabiliales</taxon>
        <taxon>Prolixibacteraceae</taxon>
        <taxon>Mariniphaga</taxon>
    </lineage>
</organism>
<dbReference type="Proteomes" id="UP000184164">
    <property type="component" value="Unassembled WGS sequence"/>
</dbReference>
<protein>
    <submittedName>
        <fullName evidence="1">Uncharacterized protein</fullName>
    </submittedName>
</protein>
<reference evidence="1 2" key="1">
    <citation type="submission" date="2016-11" db="EMBL/GenBank/DDBJ databases">
        <authorList>
            <person name="Jaros S."/>
            <person name="Januszkiewicz K."/>
            <person name="Wedrychowicz H."/>
        </authorList>
    </citation>
    <scope>NUCLEOTIDE SEQUENCE [LARGE SCALE GENOMIC DNA]</scope>
    <source>
        <strain evidence="1 2">DSM 26910</strain>
    </source>
</reference>
<gene>
    <name evidence="1" type="ORF">SAMN05444274_104113</name>
</gene>
<dbReference type="AlphaFoldDB" id="A0A1M4ZZG0"/>
<keyword evidence="2" id="KW-1185">Reference proteome</keyword>
<evidence type="ECO:0000313" key="2">
    <source>
        <dbReference type="Proteomes" id="UP000184164"/>
    </source>
</evidence>